<gene>
    <name evidence="1" type="ORF">JOB18_048380</name>
</gene>
<protein>
    <submittedName>
        <fullName evidence="1">Uncharacterized protein</fullName>
    </submittedName>
</protein>
<proteinExistence type="predicted"/>
<dbReference type="Proteomes" id="UP000693946">
    <property type="component" value="Linkage Group LG11"/>
</dbReference>
<comment type="caution">
    <text evidence="1">The sequence shown here is derived from an EMBL/GenBank/DDBJ whole genome shotgun (WGS) entry which is preliminary data.</text>
</comment>
<organism evidence="1 2">
    <name type="scientific">Solea senegalensis</name>
    <name type="common">Senegalese sole</name>
    <dbReference type="NCBI Taxonomy" id="28829"/>
    <lineage>
        <taxon>Eukaryota</taxon>
        <taxon>Metazoa</taxon>
        <taxon>Chordata</taxon>
        <taxon>Craniata</taxon>
        <taxon>Vertebrata</taxon>
        <taxon>Euteleostomi</taxon>
        <taxon>Actinopterygii</taxon>
        <taxon>Neopterygii</taxon>
        <taxon>Teleostei</taxon>
        <taxon>Neoteleostei</taxon>
        <taxon>Acanthomorphata</taxon>
        <taxon>Carangaria</taxon>
        <taxon>Pleuronectiformes</taxon>
        <taxon>Pleuronectoidei</taxon>
        <taxon>Soleidae</taxon>
        <taxon>Solea</taxon>
    </lineage>
</organism>
<evidence type="ECO:0000313" key="2">
    <source>
        <dbReference type="Proteomes" id="UP000693946"/>
    </source>
</evidence>
<sequence length="87" mass="9510">MHNIGTLSKFALQKRRDVTDHGLTLGTDSAEWVGLNADWTVSSFLELLIIPFRPPPSPLSFPCASFNASCHILHRSAMPCPTSSPMS</sequence>
<dbReference type="EMBL" id="JAGKHQ010000003">
    <property type="protein sequence ID" value="KAG7521435.1"/>
    <property type="molecule type" value="Genomic_DNA"/>
</dbReference>
<reference evidence="1 2" key="1">
    <citation type="journal article" date="2021" name="Sci. Rep.">
        <title>Chromosome anchoring in Senegalese sole (Solea senegalensis) reveals sex-associated markers and genome rearrangements in flatfish.</title>
        <authorList>
            <person name="Guerrero-Cozar I."/>
            <person name="Gomez-Garrido J."/>
            <person name="Berbel C."/>
            <person name="Martinez-Blanch J.F."/>
            <person name="Alioto T."/>
            <person name="Claros M.G."/>
            <person name="Gagnaire P.A."/>
            <person name="Manchado M."/>
        </authorList>
    </citation>
    <scope>NUCLEOTIDE SEQUENCE [LARGE SCALE GENOMIC DNA]</scope>
    <source>
        <strain evidence="1">Sse05_10M</strain>
    </source>
</reference>
<keyword evidence="2" id="KW-1185">Reference proteome</keyword>
<name>A0AAV6SXG3_SOLSE</name>
<evidence type="ECO:0000313" key="1">
    <source>
        <dbReference type="EMBL" id="KAG7521435.1"/>
    </source>
</evidence>
<dbReference type="AlphaFoldDB" id="A0AAV6SXG3"/>
<accession>A0AAV6SXG3</accession>